<feature type="transmembrane region" description="Helical" evidence="7">
    <location>
        <begin position="126"/>
        <end position="144"/>
    </location>
</feature>
<evidence type="ECO:0000256" key="5">
    <source>
        <dbReference type="ARBA" id="ARBA00022989"/>
    </source>
</evidence>
<dbReference type="InterPro" id="IPR000620">
    <property type="entry name" value="EamA_dom"/>
</dbReference>
<evidence type="ECO:0000256" key="2">
    <source>
        <dbReference type="ARBA" id="ARBA00007362"/>
    </source>
</evidence>
<dbReference type="PANTHER" id="PTHR32322">
    <property type="entry name" value="INNER MEMBRANE TRANSPORTER"/>
    <property type="match status" value="1"/>
</dbReference>
<feature type="transmembrane region" description="Helical" evidence="7">
    <location>
        <begin position="35"/>
        <end position="54"/>
    </location>
</feature>
<dbReference type="PANTHER" id="PTHR32322:SF18">
    <property type="entry name" value="S-ADENOSYLMETHIONINE_S-ADENOSYLHOMOCYSTEINE TRANSPORTER"/>
    <property type="match status" value="1"/>
</dbReference>
<name>A0A498R9B9_9FIRM</name>
<feature type="transmembrane region" description="Helical" evidence="7">
    <location>
        <begin position="210"/>
        <end position="232"/>
    </location>
</feature>
<comment type="subcellular location">
    <subcellularLocation>
        <location evidence="1">Cell membrane</location>
        <topology evidence="1">Multi-pass membrane protein</topology>
    </subcellularLocation>
</comment>
<sequence length="297" mass="30972">MKQQHAGSLLAAASAAGFATLAIFIKFAYEAGANLITILSFRFLLAGIFLYGVLKLRGISLQVTRPMALSLFLMGALGYGSMSVLFGAALQYLPASLTALLLYTYPALVTLLSFAVGDETCSWQKGLSLTGCFCGLFLVLGVSVAGINGIGVALSLGAAVIYSVYIVISNRLLKDVNSMVVTTYVCLSAALVFWTAGLSTNSLTLVLSPLGWLSILGTAIFATLIGVLFFFAGVSRIGATNASIISTLEPVITVILSVVLLGDSITPAQAGGGLLILVSILLLQLWANNSRTGLSRR</sequence>
<feature type="transmembrane region" description="Helical" evidence="7">
    <location>
        <begin position="268"/>
        <end position="287"/>
    </location>
</feature>
<proteinExistence type="inferred from homology"/>
<evidence type="ECO:0000256" key="6">
    <source>
        <dbReference type="ARBA" id="ARBA00023136"/>
    </source>
</evidence>
<keyword evidence="4 7" id="KW-0812">Transmembrane</keyword>
<keyword evidence="5 7" id="KW-1133">Transmembrane helix</keyword>
<keyword evidence="6 7" id="KW-0472">Membrane</keyword>
<dbReference type="RefSeq" id="WP_207857683.1">
    <property type="nucleotide sequence ID" value="NZ_UPPP01000076.1"/>
</dbReference>
<comment type="similarity">
    <text evidence="2">Belongs to the EamA transporter family.</text>
</comment>
<evidence type="ECO:0000256" key="1">
    <source>
        <dbReference type="ARBA" id="ARBA00004651"/>
    </source>
</evidence>
<feature type="transmembrane region" description="Helical" evidence="7">
    <location>
        <begin position="92"/>
        <end position="114"/>
    </location>
</feature>
<dbReference type="Proteomes" id="UP000277811">
    <property type="component" value="Unassembled WGS sequence"/>
</dbReference>
<evidence type="ECO:0000313" key="9">
    <source>
        <dbReference type="EMBL" id="VBB07547.1"/>
    </source>
</evidence>
<keyword evidence="10" id="KW-1185">Reference proteome</keyword>
<evidence type="ECO:0000313" key="10">
    <source>
        <dbReference type="Proteomes" id="UP000277811"/>
    </source>
</evidence>
<evidence type="ECO:0000256" key="3">
    <source>
        <dbReference type="ARBA" id="ARBA00022475"/>
    </source>
</evidence>
<dbReference type="AlphaFoldDB" id="A0A498R9B9"/>
<dbReference type="GO" id="GO:0005886">
    <property type="term" value="C:plasma membrane"/>
    <property type="evidence" value="ECO:0007669"/>
    <property type="project" value="UniProtKB-SubCell"/>
</dbReference>
<feature type="transmembrane region" description="Helical" evidence="7">
    <location>
        <begin position="7"/>
        <end position="29"/>
    </location>
</feature>
<dbReference type="InterPro" id="IPR037185">
    <property type="entry name" value="EmrE-like"/>
</dbReference>
<evidence type="ECO:0000256" key="4">
    <source>
        <dbReference type="ARBA" id="ARBA00022692"/>
    </source>
</evidence>
<reference evidence="9 10" key="1">
    <citation type="submission" date="2018-06" db="EMBL/GenBank/DDBJ databases">
        <authorList>
            <person name="Strepis N."/>
        </authorList>
    </citation>
    <scope>NUCLEOTIDE SEQUENCE [LARGE SCALE GENOMIC DNA]</scope>
    <source>
        <strain evidence="9">LUCI</strain>
    </source>
</reference>
<feature type="transmembrane region" description="Helical" evidence="7">
    <location>
        <begin position="180"/>
        <end position="198"/>
    </location>
</feature>
<feature type="domain" description="EamA" evidence="8">
    <location>
        <begin position="7"/>
        <end position="140"/>
    </location>
</feature>
<dbReference type="EMBL" id="UPPP01000076">
    <property type="protein sequence ID" value="VBB07547.1"/>
    <property type="molecule type" value="Genomic_DNA"/>
</dbReference>
<gene>
    <name evidence="9" type="ORF">LUCI_2811</name>
</gene>
<feature type="transmembrane region" description="Helical" evidence="7">
    <location>
        <begin position="244"/>
        <end position="262"/>
    </location>
</feature>
<evidence type="ECO:0000256" key="7">
    <source>
        <dbReference type="SAM" id="Phobius"/>
    </source>
</evidence>
<keyword evidence="3" id="KW-1003">Cell membrane</keyword>
<accession>A0A498R9B9</accession>
<dbReference type="SUPFAM" id="SSF103481">
    <property type="entry name" value="Multidrug resistance efflux transporter EmrE"/>
    <property type="match status" value="2"/>
</dbReference>
<evidence type="ECO:0000259" key="8">
    <source>
        <dbReference type="Pfam" id="PF00892"/>
    </source>
</evidence>
<feature type="domain" description="EamA" evidence="8">
    <location>
        <begin position="150"/>
        <end position="283"/>
    </location>
</feature>
<dbReference type="InterPro" id="IPR050638">
    <property type="entry name" value="AA-Vitamin_Transporters"/>
</dbReference>
<feature type="transmembrane region" description="Helical" evidence="7">
    <location>
        <begin position="150"/>
        <end position="168"/>
    </location>
</feature>
<dbReference type="Pfam" id="PF00892">
    <property type="entry name" value="EamA"/>
    <property type="match status" value="2"/>
</dbReference>
<protein>
    <recommendedName>
        <fullName evidence="8">EamA domain-containing protein</fullName>
    </recommendedName>
</protein>
<feature type="transmembrane region" description="Helical" evidence="7">
    <location>
        <begin position="66"/>
        <end position="86"/>
    </location>
</feature>
<organism evidence="9 10">
    <name type="scientific">Lucifera butyrica</name>
    <dbReference type="NCBI Taxonomy" id="1351585"/>
    <lineage>
        <taxon>Bacteria</taxon>
        <taxon>Bacillati</taxon>
        <taxon>Bacillota</taxon>
        <taxon>Negativicutes</taxon>
        <taxon>Veillonellales</taxon>
        <taxon>Veillonellaceae</taxon>
        <taxon>Lucifera</taxon>
    </lineage>
</organism>